<dbReference type="Proteomes" id="UP000266841">
    <property type="component" value="Unassembled WGS sequence"/>
</dbReference>
<evidence type="ECO:0000313" key="2">
    <source>
        <dbReference type="EMBL" id="EJK50466.1"/>
    </source>
</evidence>
<proteinExistence type="predicted"/>
<feature type="compositionally biased region" description="Basic and acidic residues" evidence="1">
    <location>
        <begin position="254"/>
        <end position="266"/>
    </location>
</feature>
<feature type="compositionally biased region" description="Basic and acidic residues" evidence="1">
    <location>
        <begin position="319"/>
        <end position="336"/>
    </location>
</feature>
<gene>
    <name evidence="2" type="ORF">THAOC_30560</name>
</gene>
<organism evidence="2 3">
    <name type="scientific">Thalassiosira oceanica</name>
    <name type="common">Marine diatom</name>
    <dbReference type="NCBI Taxonomy" id="159749"/>
    <lineage>
        <taxon>Eukaryota</taxon>
        <taxon>Sar</taxon>
        <taxon>Stramenopiles</taxon>
        <taxon>Ochrophyta</taxon>
        <taxon>Bacillariophyta</taxon>
        <taxon>Coscinodiscophyceae</taxon>
        <taxon>Thalassiosirophycidae</taxon>
        <taxon>Thalassiosirales</taxon>
        <taxon>Thalassiosiraceae</taxon>
        <taxon>Thalassiosira</taxon>
    </lineage>
</organism>
<keyword evidence="3" id="KW-1185">Reference proteome</keyword>
<dbReference type="EMBL" id="AGNL01043624">
    <property type="protein sequence ID" value="EJK50466.1"/>
    <property type="molecule type" value="Genomic_DNA"/>
</dbReference>
<dbReference type="AlphaFoldDB" id="K0RNG9"/>
<feature type="compositionally biased region" description="Low complexity" evidence="1">
    <location>
        <begin position="372"/>
        <end position="381"/>
    </location>
</feature>
<feature type="compositionally biased region" description="Basic and acidic residues" evidence="1">
    <location>
        <begin position="210"/>
        <end position="227"/>
    </location>
</feature>
<sequence length="460" mass="51157">MGSSQSRNGILEEPFHLLRRDGRTQTQASTLVTNPVGRARMGSEEGRWTDGWLYRVLREGHFRHGRARLVSRWTGKARFGAPALERHRCRRGGTYRRDRTTQERIGVQPGVSGGGGGRIRQYTAAGGAPVVYSGLRHGRVQWISAEDAYYTTRTARMTRESGGGRRRHDSSNDGSSKGELDGGAARRKHARWLRDSSPEDGGGAGRPLRGRGDRNGRQDYSEEEHGRSRTPVVGLGGESGEGTRSRRGGWDSGDDMRAPERRRHDSSDEDDDGSDSVDAATSSGHGSGLENAGNFAVAERKPRKRQHRELEKYNAMNGGDRRTVYRDKSGRRREVDPAAEETELPGLRGRRRRGRYGRTGVRGRGTSRHSSSRPLPPRQSRGGINDQYLEAPKKAEICPMAAHAWRRQEEESAGTDGAPCWKHARRGDEATAKRVNGGRPLRYFRESAEECPLFIGKHTF</sequence>
<evidence type="ECO:0000313" key="3">
    <source>
        <dbReference type="Proteomes" id="UP000266841"/>
    </source>
</evidence>
<protein>
    <submittedName>
        <fullName evidence="2">Uncharacterized protein</fullName>
    </submittedName>
</protein>
<feature type="region of interest" description="Disordered" evidence="1">
    <location>
        <begin position="155"/>
        <end position="384"/>
    </location>
</feature>
<name>K0RNG9_THAOC</name>
<comment type="caution">
    <text evidence="2">The sequence shown here is derived from an EMBL/GenBank/DDBJ whole genome shotgun (WGS) entry which is preliminary data.</text>
</comment>
<dbReference type="OrthoDB" id="6022at2759"/>
<accession>K0RNG9</accession>
<evidence type="ECO:0000256" key="1">
    <source>
        <dbReference type="SAM" id="MobiDB-lite"/>
    </source>
</evidence>
<reference evidence="2 3" key="1">
    <citation type="journal article" date="2012" name="Genome Biol.">
        <title>Genome and low-iron response of an oceanic diatom adapted to chronic iron limitation.</title>
        <authorList>
            <person name="Lommer M."/>
            <person name="Specht M."/>
            <person name="Roy A.S."/>
            <person name="Kraemer L."/>
            <person name="Andreson R."/>
            <person name="Gutowska M.A."/>
            <person name="Wolf J."/>
            <person name="Bergner S.V."/>
            <person name="Schilhabel M.B."/>
            <person name="Klostermeier U.C."/>
            <person name="Beiko R.G."/>
            <person name="Rosenstiel P."/>
            <person name="Hippler M."/>
            <person name="Laroche J."/>
        </authorList>
    </citation>
    <scope>NUCLEOTIDE SEQUENCE [LARGE SCALE GENOMIC DNA]</scope>
    <source>
        <strain evidence="2 3">CCMP1005</strain>
    </source>
</reference>